<accession>A0ABY5I4Q3</accession>
<dbReference type="Gene3D" id="1.10.10.10">
    <property type="entry name" value="Winged helix-like DNA-binding domain superfamily/Winged helix DNA-binding domain"/>
    <property type="match status" value="1"/>
</dbReference>
<evidence type="ECO:0000313" key="2">
    <source>
        <dbReference type="Proteomes" id="UP001060112"/>
    </source>
</evidence>
<dbReference type="EMBL" id="CP101620">
    <property type="protein sequence ID" value="UTY40296.1"/>
    <property type="molecule type" value="Genomic_DNA"/>
</dbReference>
<dbReference type="InterPro" id="IPR038475">
    <property type="entry name" value="RecG_C_sf"/>
</dbReference>
<dbReference type="PANTHER" id="PTHR30595:SF6">
    <property type="entry name" value="SCHLAFEN ALBA-2 DOMAIN-CONTAINING PROTEIN"/>
    <property type="match status" value="1"/>
</dbReference>
<evidence type="ECO:0000313" key="1">
    <source>
        <dbReference type="EMBL" id="UTY40296.1"/>
    </source>
</evidence>
<proteinExistence type="predicted"/>
<name>A0ABY5I4Q3_9FIRM</name>
<reference evidence="1" key="1">
    <citation type="submission" date="2022-07" db="EMBL/GenBank/DDBJ databases">
        <title>Faecal culturing of patients with breast cancer.</title>
        <authorList>
            <person name="Teng N.M.Y."/>
            <person name="Kiu R."/>
            <person name="Evans R."/>
            <person name="Baker D.J."/>
            <person name="Zenner C."/>
            <person name="Robinson S.D."/>
            <person name="Hall L.J."/>
        </authorList>
    </citation>
    <scope>NUCLEOTIDE SEQUENCE</scope>
    <source>
        <strain evidence="1">LH1062</strain>
    </source>
</reference>
<dbReference type="SUPFAM" id="SSF46785">
    <property type="entry name" value="Winged helix' DNA-binding domain"/>
    <property type="match status" value="1"/>
</dbReference>
<keyword evidence="2" id="KW-1185">Reference proteome</keyword>
<dbReference type="InterPro" id="IPR036388">
    <property type="entry name" value="WH-like_DNA-bd_sf"/>
</dbReference>
<dbReference type="Gene3D" id="3.30.565.60">
    <property type="match status" value="1"/>
</dbReference>
<dbReference type="PANTHER" id="PTHR30595">
    <property type="entry name" value="GLPR-RELATED TRANSCRIPTIONAL REPRESSOR"/>
    <property type="match status" value="1"/>
</dbReference>
<sequence length="236" mass="27641">MISLLRDGESFMRRNTKRMWKKTPFSRIEMPEYVFQSASEALVNALIHRDYMILGSDVHIDIFDDRMEIYSSGSMVNGSMIQNLDIRYISSERRNPILTDIFNRLGLTERQGSGLSKIVEGYKLEENYTDDKTPTFYSDRTQFRVILPNLNYGIDTNEPHFEPNELNLNLYLSKKEIQVFNMIKKNSNITQKQLSSKTGLSISSIKRILKILNENKYIERIDGTRGYWKILKEIDD</sequence>
<dbReference type="InterPro" id="IPR036390">
    <property type="entry name" value="WH_DNA-bd_sf"/>
</dbReference>
<gene>
    <name evidence="1" type="ORF">NMU03_05785</name>
</gene>
<dbReference type="Pfam" id="PF13749">
    <property type="entry name" value="HATPase_c_4"/>
    <property type="match status" value="1"/>
</dbReference>
<dbReference type="RefSeq" id="WP_290141718.1">
    <property type="nucleotide sequence ID" value="NZ_CP101620.1"/>
</dbReference>
<organism evidence="1 2">
    <name type="scientific">Allocoprobacillus halotolerans</name>
    <dbReference type="NCBI Taxonomy" id="2944914"/>
    <lineage>
        <taxon>Bacteria</taxon>
        <taxon>Bacillati</taxon>
        <taxon>Bacillota</taxon>
        <taxon>Erysipelotrichia</taxon>
        <taxon>Erysipelotrichales</taxon>
        <taxon>Erysipelotrichaceae</taxon>
        <taxon>Allocoprobacillus</taxon>
    </lineage>
</organism>
<protein>
    <submittedName>
        <fullName evidence="1">Winged helix-turn-helix transcriptional regulator</fullName>
    </submittedName>
</protein>
<dbReference type="Pfam" id="PF13412">
    <property type="entry name" value="HTH_24"/>
    <property type="match status" value="1"/>
</dbReference>
<dbReference type="Proteomes" id="UP001060112">
    <property type="component" value="Chromosome"/>
</dbReference>